<dbReference type="STRING" id="39692.BST38_00280"/>
<evidence type="ECO:0000313" key="2">
    <source>
        <dbReference type="Proteomes" id="UP000252008"/>
    </source>
</evidence>
<dbReference type="AlphaFoldDB" id="A0A375YI99"/>
<keyword evidence="2" id="KW-1185">Reference proteome</keyword>
<reference evidence="1 2" key="1">
    <citation type="submission" date="2018-05" db="EMBL/GenBank/DDBJ databases">
        <authorList>
            <consortium name="IHU Genomes"/>
        </authorList>
    </citation>
    <scope>NUCLEOTIDE SEQUENCE [LARGE SCALE GENOMIC DNA]</scope>
    <source>
        <strain evidence="1 2">P7335</strain>
    </source>
</reference>
<dbReference type="SUPFAM" id="SSF74650">
    <property type="entry name" value="Galactose mutarotase-like"/>
    <property type="match status" value="1"/>
</dbReference>
<dbReference type="GO" id="GO:0005975">
    <property type="term" value="P:carbohydrate metabolic process"/>
    <property type="evidence" value="ECO:0007669"/>
    <property type="project" value="InterPro"/>
</dbReference>
<proteinExistence type="predicted"/>
<gene>
    <name evidence="1" type="ORF">MPP7335_02610</name>
</gene>
<dbReference type="InterPro" id="IPR008183">
    <property type="entry name" value="Aldose_1/G6P_1-epimerase"/>
</dbReference>
<dbReference type="EMBL" id="UEGS01000001">
    <property type="protein sequence ID" value="SRX80865.1"/>
    <property type="molecule type" value="Genomic_DNA"/>
</dbReference>
<dbReference type="Proteomes" id="UP000252008">
    <property type="component" value="Unassembled WGS sequence"/>
</dbReference>
<dbReference type="Gene3D" id="2.70.98.10">
    <property type="match status" value="1"/>
</dbReference>
<organism evidence="1 2">
    <name type="scientific">Mycolicibacterium parafortuitum</name>
    <name type="common">Mycobacterium parafortuitum</name>
    <dbReference type="NCBI Taxonomy" id="39692"/>
    <lineage>
        <taxon>Bacteria</taxon>
        <taxon>Bacillati</taxon>
        <taxon>Actinomycetota</taxon>
        <taxon>Actinomycetes</taxon>
        <taxon>Mycobacteriales</taxon>
        <taxon>Mycobacteriaceae</taxon>
        <taxon>Mycolicibacterium</taxon>
    </lineage>
</organism>
<dbReference type="InterPro" id="IPR037480">
    <property type="entry name" value="YihR-like"/>
</dbReference>
<dbReference type="InterPro" id="IPR011013">
    <property type="entry name" value="Gal_mutarotase_sf_dom"/>
</dbReference>
<evidence type="ECO:0000313" key="1">
    <source>
        <dbReference type="EMBL" id="SRX80865.1"/>
    </source>
</evidence>
<dbReference type="Pfam" id="PF01263">
    <property type="entry name" value="Aldose_epim"/>
    <property type="match status" value="1"/>
</dbReference>
<accession>A0A375YI99</accession>
<dbReference type="RefSeq" id="WP_083141231.1">
    <property type="nucleotide sequence ID" value="NZ_MVID01000001.1"/>
</dbReference>
<dbReference type="GO" id="GO:0016853">
    <property type="term" value="F:isomerase activity"/>
    <property type="evidence" value="ECO:0007669"/>
    <property type="project" value="InterPro"/>
</dbReference>
<dbReference type="GO" id="GO:0030246">
    <property type="term" value="F:carbohydrate binding"/>
    <property type="evidence" value="ECO:0007669"/>
    <property type="project" value="InterPro"/>
</dbReference>
<protein>
    <submittedName>
        <fullName evidence="1">Aldose epimerase [Clavibacter michiganensis subsp. sepedonicus]</fullName>
    </submittedName>
</protein>
<dbReference type="InterPro" id="IPR014718">
    <property type="entry name" value="GH-type_carb-bd"/>
</dbReference>
<dbReference type="CDD" id="cd09022">
    <property type="entry name" value="Aldose_epim_Ec_YihR"/>
    <property type="match status" value="1"/>
</dbReference>
<sequence length="309" mass="32594">MTAKVGDDIDHDVVLQTGDRAVRAVIGRVGAALRGLSVGGVALTPLPVAGEAPYFCGKVLVPWPNRVADGKWSLDGRAQRLPITDPVHHTALHGLLCATAYRTVRRSSSSITLAAPVPPRDGYPFSLDTSVTYRLTGDGLHTTHAVRNTGEAHAPVGIGAHPFLTIGDVPADSLTLTVDGERHVDVDGRLIPVGTSAVDGTRWDLRGGRPVADLDLDDCWAVRLGAGGRTHTLRAGDGRSVSLWADPGFAYVHVFVTRAFPTADGDVTAVALEPMTAEANALNSGHGLRWLAPGEVFSASWAIRYRDGS</sequence>
<name>A0A375YI99_MYCPF</name>